<dbReference type="Proteomes" id="UP001177260">
    <property type="component" value="Unassembled WGS sequence"/>
</dbReference>
<organism evidence="1 2">
    <name type="scientific">Aspergillus melleus</name>
    <dbReference type="NCBI Taxonomy" id="138277"/>
    <lineage>
        <taxon>Eukaryota</taxon>
        <taxon>Fungi</taxon>
        <taxon>Dikarya</taxon>
        <taxon>Ascomycota</taxon>
        <taxon>Pezizomycotina</taxon>
        <taxon>Eurotiomycetes</taxon>
        <taxon>Eurotiomycetidae</taxon>
        <taxon>Eurotiales</taxon>
        <taxon>Aspergillaceae</taxon>
        <taxon>Aspergillus</taxon>
        <taxon>Aspergillus subgen. Circumdati</taxon>
    </lineage>
</organism>
<gene>
    <name evidence="1" type="ORF">N8T08_006921</name>
</gene>
<protein>
    <submittedName>
        <fullName evidence="1">Uncharacterized protein</fullName>
    </submittedName>
</protein>
<evidence type="ECO:0000313" key="1">
    <source>
        <dbReference type="EMBL" id="KAK1143222.1"/>
    </source>
</evidence>
<sequence length="325" mass="36254">MATSAVVLDAILSADLSPTEHLILKHFIEAADDSELAARYLHSRLHQSEDVETLTSFDSIPEHLDTLVCRRDGPYCSLSRNEKGDPAKAGAESAYIIPPSFVQNVESNESPENEPNALKLVEKYTSIPAPSLVDVGEHDGNTYMVMTHIPGQSLAHVGHLMSYAERDRFADDLAACVKQLRTIPNNTPYKFGDTRGGPIIDHRIPDDRGGPFNTEADFNNHLVSHLACNIFDAVDGLPIRQDHRSFFTHGDFHATNLLVEGGRLSGIIDWECAGYLPEYWESTKAMYTSNWKPIQQAIFYRVFGHEYDDELAAERKLWALTPFGV</sequence>
<reference evidence="1 2" key="1">
    <citation type="journal article" date="2023" name="ACS Omega">
        <title>Identification of the Neoaspergillic Acid Biosynthesis Gene Cluster by Establishing an In Vitro CRISPR-Ribonucleoprotein Genetic System in Aspergillus melleus.</title>
        <authorList>
            <person name="Yuan B."/>
            <person name="Grau M.F."/>
            <person name="Murata R.M."/>
            <person name="Torok T."/>
            <person name="Venkateswaran K."/>
            <person name="Stajich J.E."/>
            <person name="Wang C.C.C."/>
        </authorList>
    </citation>
    <scope>NUCLEOTIDE SEQUENCE [LARGE SCALE GENOMIC DNA]</scope>
    <source>
        <strain evidence="1 2">IMV 1140</strain>
    </source>
</reference>
<proteinExistence type="predicted"/>
<keyword evidence="2" id="KW-1185">Reference proteome</keyword>
<comment type="caution">
    <text evidence="1">The sequence shown here is derived from an EMBL/GenBank/DDBJ whole genome shotgun (WGS) entry which is preliminary data.</text>
</comment>
<accession>A0ACC3AZ81</accession>
<evidence type="ECO:0000313" key="2">
    <source>
        <dbReference type="Proteomes" id="UP001177260"/>
    </source>
</evidence>
<dbReference type="EMBL" id="JAOPJF010000042">
    <property type="protein sequence ID" value="KAK1143222.1"/>
    <property type="molecule type" value="Genomic_DNA"/>
</dbReference>
<name>A0ACC3AZ81_9EURO</name>